<dbReference type="OrthoDB" id="824656at2"/>
<evidence type="ECO:0000313" key="1">
    <source>
        <dbReference type="EMBL" id="MTH30292.1"/>
    </source>
</evidence>
<dbReference type="EMBL" id="WMJY01000022">
    <property type="protein sequence ID" value="MTH30292.1"/>
    <property type="molecule type" value="Genomic_DNA"/>
</dbReference>
<dbReference type="Proteomes" id="UP000488936">
    <property type="component" value="Unassembled WGS sequence"/>
</dbReference>
<proteinExistence type="predicted"/>
<comment type="caution">
    <text evidence="1">The sequence shown here is derived from an EMBL/GenBank/DDBJ whole genome shotgun (WGS) entry which is preliminary data.</text>
</comment>
<reference evidence="1 2" key="1">
    <citation type="journal article" date="2006" name="Int. J. Syst. Evol. Microbiol.">
        <title>Myroides pelagicus sp. nov., isolated from seawater in Thailand.</title>
        <authorList>
            <person name="Yoon J."/>
            <person name="Maneerat S."/>
            <person name="Kawai F."/>
            <person name="Yokota A."/>
        </authorList>
    </citation>
    <scope>NUCLEOTIDE SEQUENCE [LARGE SCALE GENOMIC DNA]</scope>
    <source>
        <strain evidence="1 2">SM1T</strain>
    </source>
</reference>
<sequence length="102" mass="12002">MFLGITKEHKYDYEHVRSSEELFMKFRDKMSNEEIAELVNCKGIVKVTLRSINQSKGKRVFEKWLNDCLKNSHNISREVAERTLKDADQAIARKAEEILSRK</sequence>
<accession>A0A7K1GN17</accession>
<organism evidence="1 2">
    <name type="scientific">Myroides pelagicus</name>
    <dbReference type="NCBI Taxonomy" id="270914"/>
    <lineage>
        <taxon>Bacteria</taxon>
        <taxon>Pseudomonadati</taxon>
        <taxon>Bacteroidota</taxon>
        <taxon>Flavobacteriia</taxon>
        <taxon>Flavobacteriales</taxon>
        <taxon>Flavobacteriaceae</taxon>
        <taxon>Myroides</taxon>
    </lineage>
</organism>
<protein>
    <submittedName>
        <fullName evidence="1">Uncharacterized protein</fullName>
    </submittedName>
</protein>
<gene>
    <name evidence="1" type="ORF">GJV77_10325</name>
</gene>
<dbReference type="RefSeq" id="WP_155036278.1">
    <property type="nucleotide sequence ID" value="NZ_JBHTIG010000019.1"/>
</dbReference>
<name>A0A7K1GN17_9FLAO</name>
<keyword evidence="2" id="KW-1185">Reference proteome</keyword>
<dbReference type="AlphaFoldDB" id="A0A7K1GN17"/>
<evidence type="ECO:0000313" key="2">
    <source>
        <dbReference type="Proteomes" id="UP000488936"/>
    </source>
</evidence>